<evidence type="ECO:0000313" key="9">
    <source>
        <dbReference type="Proteomes" id="UP001154114"/>
    </source>
</evidence>
<keyword evidence="3 5" id="KW-0378">Hydrolase</keyword>
<protein>
    <recommendedName>
        <fullName evidence="5">Fanconi-associated nuclease</fullName>
        <ecNumber evidence="5">3.1.4.1</ecNumber>
    </recommendedName>
</protein>
<evidence type="ECO:0000256" key="4">
    <source>
        <dbReference type="ARBA" id="ARBA00022842"/>
    </source>
</evidence>
<dbReference type="AlphaFoldDB" id="A0A9P0BTN0"/>
<name>A0A9P0BTN0_CHRIL</name>
<dbReference type="EMBL" id="LR824021">
    <property type="protein sequence ID" value="CAH0590390.1"/>
    <property type="molecule type" value="Genomic_DNA"/>
</dbReference>
<keyword evidence="1 5" id="KW-0540">Nuclease</keyword>
<feature type="compositionally biased region" description="Polar residues" evidence="6">
    <location>
        <begin position="120"/>
        <end position="135"/>
    </location>
</feature>
<feature type="compositionally biased region" description="Acidic residues" evidence="6">
    <location>
        <begin position="68"/>
        <end position="83"/>
    </location>
</feature>
<dbReference type="Pfam" id="PF21170">
    <property type="entry name" value="FAN1_TPR"/>
    <property type="match status" value="1"/>
</dbReference>
<keyword evidence="5" id="KW-0464">Manganese</keyword>
<sequence length="887" mass="101549">MFNSRLLTSYFPVFKSRVSKERITMSAEKNNNQRSLSLKRPLTPKKATIPSTQDVTPTKVPEDKPTQDAEEVVDLISDSEDEVTPPKRQANDHPSKILVLDTSEQEELDVFESPKRRDTPTTSQNNPQASQSSDYFTQTVSPVLNSSTQSTESIVCNVSPSDVWVSPKTPSKPPRTPSKSPSTPSPRSKYFSPNKKRSLTKKSPVKRKLSLPLSSSQGSSNGNKPDDKTLFLLTIVRKFLETESLKCLLETESQELLSKFEFLDYLGMRLVCRLYWYQPGWYNAESVVKITQVDDLLEIIKSLVDCGFIILSKFGDKTVMEFDDYFKILKKPELDEICKSLKIKTSSKQDAVMALKTFSRQIPITNLLLKVKITNKARVLELLQSKAGICYKLSDLARTTLYNLHVLMYLGMDFNILREKKLELLLLNDKTSAETFPVSKDMVLDNASVVFQDKEEFYRYLQAYRLYEDYVTKSGQDGSTESCANIIRQAYEMYRGIDRKQMERYQSLPVWLRKYTAASDYIRIMADGVQVLKRMKTEEHTLAIDILELLISQTTFRTHKKALWYDQEALILQKYLKNPEKAARVLIKGFKSDMAEHLKDAMKPRARLLANQKNIVLEDALRDALRQYAAHEVLESCLPCAHVYRQPIDNHNVRGKIKFTEYTADGKAKLSVEDACLSHYINNEKEFTHGEHWEGDIAVTIFTLLFWDIIYTPPRGVAGVFLSHYQRYPLDMFSPCFYTNRREAIDDRLKCIQEGTVEDVLQMMKRCWDERPETELSDIRRGSGGMSWESVSQVLLCGGPQVAAALCRRLAKDYAYCRSGYPDVTLWNIHTKKLKFLEVKSDSDTPSVKQLQWLKYLLDNGISAGFCYVGVNTTRKQARASDADSLL</sequence>
<keyword evidence="5" id="KW-0539">Nucleus</keyword>
<dbReference type="InterPro" id="IPR014883">
    <property type="entry name" value="VRR_NUC"/>
</dbReference>
<dbReference type="InterPro" id="IPR033315">
    <property type="entry name" value="Fan1-like"/>
</dbReference>
<evidence type="ECO:0000256" key="1">
    <source>
        <dbReference type="ARBA" id="ARBA00022722"/>
    </source>
</evidence>
<dbReference type="Pfam" id="PF08774">
    <property type="entry name" value="VRR_NUC"/>
    <property type="match status" value="1"/>
</dbReference>
<dbReference type="PANTHER" id="PTHR15749">
    <property type="entry name" value="FANCONI-ASSOCIATED NUCLEASE 1"/>
    <property type="match status" value="1"/>
</dbReference>
<comment type="cofactor">
    <cofactor evidence="5">
        <name>Mg(2+)</name>
        <dbReference type="ChEBI" id="CHEBI:18420"/>
    </cofactor>
    <cofactor evidence="5">
        <name>Mn(2+)</name>
        <dbReference type="ChEBI" id="CHEBI:29035"/>
    </cofactor>
</comment>
<dbReference type="GO" id="GO:0008409">
    <property type="term" value="F:5'-3' exonuclease activity"/>
    <property type="evidence" value="ECO:0007669"/>
    <property type="project" value="TreeGrafter"/>
</dbReference>
<dbReference type="GO" id="GO:0046872">
    <property type="term" value="F:metal ion binding"/>
    <property type="evidence" value="ECO:0007669"/>
    <property type="project" value="UniProtKB-KW"/>
</dbReference>
<dbReference type="EC" id="3.1.4.1" evidence="5"/>
<evidence type="ECO:0000256" key="2">
    <source>
        <dbReference type="ARBA" id="ARBA00022723"/>
    </source>
</evidence>
<evidence type="ECO:0000259" key="7">
    <source>
        <dbReference type="SMART" id="SM00990"/>
    </source>
</evidence>
<comment type="similarity">
    <text evidence="5">Belongs to the FAN1 family.</text>
</comment>
<feature type="region of interest" description="Disordered" evidence="6">
    <location>
        <begin position="161"/>
        <end position="223"/>
    </location>
</feature>
<dbReference type="GO" id="GO:0005634">
    <property type="term" value="C:nucleus"/>
    <property type="evidence" value="ECO:0007669"/>
    <property type="project" value="UniProtKB-SubCell"/>
</dbReference>
<dbReference type="InterPro" id="IPR049126">
    <property type="entry name" value="FAN1-like_TPR"/>
</dbReference>
<reference evidence="8" key="1">
    <citation type="submission" date="2021-12" db="EMBL/GenBank/DDBJ databases">
        <authorList>
            <person name="King R."/>
        </authorList>
    </citation>
    <scope>NUCLEOTIDE SEQUENCE</scope>
</reference>
<dbReference type="SMART" id="SM00990">
    <property type="entry name" value="VRR_NUC"/>
    <property type="match status" value="1"/>
</dbReference>
<dbReference type="CDD" id="cd22326">
    <property type="entry name" value="FAN1-like"/>
    <property type="match status" value="1"/>
</dbReference>
<evidence type="ECO:0000313" key="8">
    <source>
        <dbReference type="EMBL" id="CAH0590390.1"/>
    </source>
</evidence>
<feature type="compositionally biased region" description="Low complexity" evidence="6">
    <location>
        <begin position="210"/>
        <end position="223"/>
    </location>
</feature>
<evidence type="ECO:0000256" key="6">
    <source>
        <dbReference type="SAM" id="MobiDB-lite"/>
    </source>
</evidence>
<feature type="domain" description="VRR-NUC" evidence="7">
    <location>
        <begin position="787"/>
        <end position="871"/>
    </location>
</feature>
<dbReference type="InterPro" id="IPR049132">
    <property type="entry name" value="FAN1-like_euk"/>
</dbReference>
<gene>
    <name evidence="8" type="ORF">CINC_LOCUS4904</name>
</gene>
<comment type="catalytic activity">
    <reaction evidence="5">
        <text>Hydrolytically removes 5'-nucleotides successively from the 3'-hydroxy termini of 3'-hydroxy-terminated oligonucleotides.</text>
        <dbReference type="EC" id="3.1.4.1"/>
    </reaction>
</comment>
<dbReference type="GO" id="GO:0070336">
    <property type="term" value="F:flap-structured DNA binding"/>
    <property type="evidence" value="ECO:0007669"/>
    <property type="project" value="TreeGrafter"/>
</dbReference>
<proteinExistence type="inferred from homology"/>
<accession>A0A9P0BTN0</accession>
<keyword evidence="4 5" id="KW-0460">Magnesium</keyword>
<feature type="region of interest" description="Disordered" evidence="6">
    <location>
        <begin position="24"/>
        <end position="135"/>
    </location>
</feature>
<dbReference type="Proteomes" id="UP001154114">
    <property type="component" value="Chromosome 18"/>
</dbReference>
<feature type="compositionally biased region" description="Low complexity" evidence="6">
    <location>
        <begin position="177"/>
        <end position="189"/>
    </location>
</feature>
<comment type="function">
    <text evidence="5">Nuclease required for the repair of DNA interstrand cross-links (ICL). Acts as a 5'-3' exonuclease that anchors at a cut end of DNA and cleaves DNA successively at every third nucleotide, allowing to excise an ICL from one strand through flanking incisions.</text>
</comment>
<evidence type="ECO:0000256" key="3">
    <source>
        <dbReference type="ARBA" id="ARBA00022801"/>
    </source>
</evidence>
<dbReference type="GO" id="GO:0004528">
    <property type="term" value="F:phosphodiesterase I activity"/>
    <property type="evidence" value="ECO:0007669"/>
    <property type="project" value="UniProtKB-EC"/>
</dbReference>
<evidence type="ECO:0000256" key="5">
    <source>
        <dbReference type="RuleBase" id="RU365033"/>
    </source>
</evidence>
<keyword evidence="5" id="KW-0234">DNA repair</keyword>
<dbReference type="OrthoDB" id="76364at2759"/>
<dbReference type="GO" id="GO:0036297">
    <property type="term" value="P:interstrand cross-link repair"/>
    <property type="evidence" value="ECO:0007669"/>
    <property type="project" value="InterPro"/>
</dbReference>
<keyword evidence="2 5" id="KW-0479">Metal-binding</keyword>
<dbReference type="PANTHER" id="PTHR15749:SF4">
    <property type="entry name" value="FANCONI-ASSOCIATED NUCLEASE 1"/>
    <property type="match status" value="1"/>
</dbReference>
<feature type="compositionally biased region" description="Polar residues" evidence="6">
    <location>
        <begin position="27"/>
        <end position="36"/>
    </location>
</feature>
<keyword evidence="9" id="KW-1185">Reference proteome</keyword>
<feature type="compositionally biased region" description="Basic residues" evidence="6">
    <location>
        <begin position="194"/>
        <end position="209"/>
    </location>
</feature>
<comment type="subcellular location">
    <subcellularLocation>
        <location evidence="5">Nucleus</location>
    </subcellularLocation>
</comment>
<organism evidence="8 9">
    <name type="scientific">Chrysodeixis includens</name>
    <name type="common">Soybean looper</name>
    <name type="synonym">Pseudoplusia includens</name>
    <dbReference type="NCBI Taxonomy" id="689277"/>
    <lineage>
        <taxon>Eukaryota</taxon>
        <taxon>Metazoa</taxon>
        <taxon>Ecdysozoa</taxon>
        <taxon>Arthropoda</taxon>
        <taxon>Hexapoda</taxon>
        <taxon>Insecta</taxon>
        <taxon>Pterygota</taxon>
        <taxon>Neoptera</taxon>
        <taxon>Endopterygota</taxon>
        <taxon>Lepidoptera</taxon>
        <taxon>Glossata</taxon>
        <taxon>Ditrysia</taxon>
        <taxon>Noctuoidea</taxon>
        <taxon>Noctuidae</taxon>
        <taxon>Plusiinae</taxon>
        <taxon>Chrysodeixis</taxon>
    </lineage>
</organism>
<dbReference type="GO" id="GO:0017108">
    <property type="term" value="F:5'-flap endonuclease activity"/>
    <property type="evidence" value="ECO:0007669"/>
    <property type="project" value="TreeGrafter"/>
</dbReference>
<keyword evidence="5" id="KW-0227">DNA damage</keyword>